<feature type="domain" description="MoaB/Mog" evidence="3">
    <location>
        <begin position="29"/>
        <end position="171"/>
    </location>
</feature>
<accession>A0A173LMB7</accession>
<dbReference type="InterPro" id="IPR001453">
    <property type="entry name" value="MoaB/Mog_dom"/>
</dbReference>
<gene>
    <name evidence="4" type="ORF">BJL86_2269</name>
</gene>
<proteinExistence type="predicted"/>
<dbReference type="Pfam" id="PF00994">
    <property type="entry name" value="MoCF_biosynth"/>
    <property type="match status" value="1"/>
</dbReference>
<dbReference type="SMART" id="SM00852">
    <property type="entry name" value="MoCF_biosynth"/>
    <property type="match status" value="1"/>
</dbReference>
<keyword evidence="2" id="KW-0501">Molybdenum cofactor biosynthesis</keyword>
<dbReference type="InterPro" id="IPR008284">
    <property type="entry name" value="MoCF_biosynth_CS"/>
</dbReference>
<dbReference type="GO" id="GO:0006777">
    <property type="term" value="P:Mo-molybdopterin cofactor biosynthetic process"/>
    <property type="evidence" value="ECO:0007669"/>
    <property type="project" value="UniProtKB-KW"/>
</dbReference>
<dbReference type="InterPro" id="IPR036425">
    <property type="entry name" value="MoaB/Mog-like_dom_sf"/>
</dbReference>
<keyword evidence="4" id="KW-0808">Transferase</keyword>
<evidence type="ECO:0000313" key="4">
    <source>
        <dbReference type="EMBL" id="ANI93033.1"/>
    </source>
</evidence>
<protein>
    <submittedName>
        <fullName evidence="4">Molybdopterin adenylyltransferase</fullName>
    </submittedName>
</protein>
<dbReference type="InterPro" id="IPR051920">
    <property type="entry name" value="MPT_Adenylyltrnsfr/MoaC-Rel"/>
</dbReference>
<dbReference type="PROSITE" id="PS01078">
    <property type="entry name" value="MOCF_BIOSYNTHESIS_1"/>
    <property type="match status" value="1"/>
</dbReference>
<comment type="pathway">
    <text evidence="1">Cofactor biosynthesis; molybdopterin biosynthesis.</text>
</comment>
<organism evidence="4 5">
    <name type="scientific">Dietzia timorensis</name>
    <dbReference type="NCBI Taxonomy" id="499555"/>
    <lineage>
        <taxon>Bacteria</taxon>
        <taxon>Bacillati</taxon>
        <taxon>Actinomycetota</taxon>
        <taxon>Actinomycetes</taxon>
        <taxon>Mycobacteriales</taxon>
        <taxon>Dietziaceae</taxon>
        <taxon>Dietzia</taxon>
    </lineage>
</organism>
<dbReference type="KEGG" id="dtm:BJL86_2269"/>
<dbReference type="Gene3D" id="3.40.980.10">
    <property type="entry name" value="MoaB/Mog-like domain"/>
    <property type="match status" value="1"/>
</dbReference>
<name>A0A173LMB7_9ACTN</name>
<dbReference type="GO" id="GO:0016779">
    <property type="term" value="F:nucleotidyltransferase activity"/>
    <property type="evidence" value="ECO:0007669"/>
    <property type="project" value="UniProtKB-KW"/>
</dbReference>
<evidence type="ECO:0000256" key="2">
    <source>
        <dbReference type="ARBA" id="ARBA00023150"/>
    </source>
</evidence>
<dbReference type="EMBL" id="CP015961">
    <property type="protein sequence ID" value="ANI93033.1"/>
    <property type="molecule type" value="Genomic_DNA"/>
</dbReference>
<sequence>MLPEPADWSDRGDNVTAMNEDKAHAGRALVVVIDDEVDAHPDTIGALVSELLAEDGFIVDAVVGVRSDVDEIRHALETAVVGGVDAVITLGGTGAGLRDVTPEATEEILDKRLLGIEQAIRFSAIGASVMDAVTSRGVAGISGSTVIVNIASSRAAVRDGMSTVAPLVAFVVNELSADFDEFDDDVLAELGDSADFDEADMDFSRN</sequence>
<dbReference type="SUPFAM" id="SSF53218">
    <property type="entry name" value="Molybdenum cofactor biosynthesis proteins"/>
    <property type="match status" value="1"/>
</dbReference>
<evidence type="ECO:0000259" key="3">
    <source>
        <dbReference type="SMART" id="SM00852"/>
    </source>
</evidence>
<dbReference type="Proteomes" id="UP000186104">
    <property type="component" value="Chromosome"/>
</dbReference>
<dbReference type="STRING" id="499555.BJL86_2269"/>
<dbReference type="UniPathway" id="UPA00344"/>
<evidence type="ECO:0000313" key="5">
    <source>
        <dbReference type="Proteomes" id="UP000186104"/>
    </source>
</evidence>
<keyword evidence="5" id="KW-1185">Reference proteome</keyword>
<evidence type="ECO:0000256" key="1">
    <source>
        <dbReference type="ARBA" id="ARBA00005046"/>
    </source>
</evidence>
<keyword evidence="4" id="KW-0548">Nucleotidyltransferase</keyword>
<reference evidence="4 5" key="1">
    <citation type="submission" date="2016-06" db="EMBL/GenBank/DDBJ databases">
        <title>Complete genome sequence of a saline-alkali tolerant type strain Dietzia timorensis ID05-A0528T.</title>
        <authorList>
            <person name="Wu X."/>
        </authorList>
    </citation>
    <scope>NUCLEOTIDE SEQUENCE [LARGE SCALE GENOMIC DNA]</scope>
    <source>
        <strain evidence="4 5">ID05-A0528</strain>
    </source>
</reference>
<dbReference type="PANTHER" id="PTHR43764">
    <property type="entry name" value="MOLYBDENUM COFACTOR BIOSYNTHESIS"/>
    <property type="match status" value="1"/>
</dbReference>
<dbReference type="AlphaFoldDB" id="A0A173LMB7"/>
<dbReference type="PANTHER" id="PTHR43764:SF1">
    <property type="entry name" value="MOLYBDOPTERIN MOLYBDOTRANSFERASE"/>
    <property type="match status" value="1"/>
</dbReference>